<dbReference type="GO" id="GO:0043565">
    <property type="term" value="F:sequence-specific DNA binding"/>
    <property type="evidence" value="ECO:0007669"/>
    <property type="project" value="InterPro"/>
</dbReference>
<keyword evidence="2" id="KW-0238">DNA-binding</keyword>
<dbReference type="GO" id="GO:0003700">
    <property type="term" value="F:DNA-binding transcription factor activity"/>
    <property type="evidence" value="ECO:0007669"/>
    <property type="project" value="InterPro"/>
</dbReference>
<evidence type="ECO:0000313" key="7">
    <source>
        <dbReference type="Proteomes" id="UP000298545"/>
    </source>
</evidence>
<dbReference type="PROSITE" id="PS01124">
    <property type="entry name" value="HTH_ARAC_FAMILY_2"/>
    <property type="match status" value="1"/>
</dbReference>
<dbReference type="InterPro" id="IPR018060">
    <property type="entry name" value="HTH_AraC"/>
</dbReference>
<keyword evidence="8" id="KW-1185">Reference proteome</keyword>
<keyword evidence="3" id="KW-0804">Transcription</keyword>
<evidence type="ECO:0000256" key="2">
    <source>
        <dbReference type="ARBA" id="ARBA00023125"/>
    </source>
</evidence>
<evidence type="ECO:0000313" key="8">
    <source>
        <dbReference type="Proteomes" id="UP000826513"/>
    </source>
</evidence>
<dbReference type="SUPFAM" id="SSF46689">
    <property type="entry name" value="Homeodomain-like"/>
    <property type="match status" value="2"/>
</dbReference>
<dbReference type="PANTHER" id="PTHR46796">
    <property type="entry name" value="HTH-TYPE TRANSCRIPTIONAL ACTIVATOR RHAS-RELATED"/>
    <property type="match status" value="1"/>
</dbReference>
<dbReference type="SMART" id="SM00342">
    <property type="entry name" value="HTH_ARAC"/>
    <property type="match status" value="1"/>
</dbReference>
<dbReference type="Proteomes" id="UP000826513">
    <property type="component" value="Chromosome 1"/>
</dbReference>
<name>A0A4D7E0H4_9HYPH</name>
<evidence type="ECO:0000256" key="3">
    <source>
        <dbReference type="ARBA" id="ARBA00023163"/>
    </source>
</evidence>
<dbReference type="InterPro" id="IPR014710">
    <property type="entry name" value="RmlC-like_jellyroll"/>
</dbReference>
<evidence type="ECO:0000313" key="5">
    <source>
        <dbReference type="EMBL" id="QCI97830.1"/>
    </source>
</evidence>
<evidence type="ECO:0000256" key="1">
    <source>
        <dbReference type="ARBA" id="ARBA00023015"/>
    </source>
</evidence>
<reference evidence="6 8" key="2">
    <citation type="submission" date="2021-03" db="EMBL/GenBank/DDBJ databases">
        <title>Rapid diversification of plasmids in a genus of pathogenic and nitrogen fixing bacteria.</title>
        <authorList>
            <person name="Weisberg A.J."/>
            <person name="Miller M."/>
            <person name="Ream W."/>
            <person name="Grunwald N.J."/>
            <person name="Chang J.H."/>
        </authorList>
    </citation>
    <scope>NUCLEOTIDE SEQUENCE [LARGE SCALE GENOMIC DNA]</scope>
    <source>
        <strain evidence="6 8">AF3.44</strain>
    </source>
</reference>
<proteinExistence type="predicted"/>
<dbReference type="EMBL" id="CP072167">
    <property type="protein sequence ID" value="QYA06722.1"/>
    <property type="molecule type" value="Genomic_DNA"/>
</dbReference>
<sequence>MLESGPRGHFCFWRRENMRLASADLRSYSAEKPPERHGFVQIVLPLSGHLEIDVRGLQENLSPAKGVLIQGNTPHSQRASGNNHSLIVDLDEELVPERTLETFASSPYIDLSRHSISLAHHMRFSLTNGDGDPETVRLWAELLVGSFTDKKPDMASRLLTLKRMIEIDPFQPWTVEHMAQQTEISTSRLHALFRDYFDATPHFWLADARMKKICALLSDSALPIAEIAQRAGFSDQTALTRAMKKSLGTTPAAYRRNRFS</sequence>
<protein>
    <submittedName>
        <fullName evidence="5">Helix-turn-helix domain-containing protein</fullName>
    </submittedName>
</protein>
<dbReference type="KEGG" id="alf:CFBP5473_07820"/>
<dbReference type="Pfam" id="PF12833">
    <property type="entry name" value="HTH_18"/>
    <property type="match status" value="1"/>
</dbReference>
<accession>A0A4D7E0H4</accession>
<dbReference type="InterPro" id="IPR009057">
    <property type="entry name" value="Homeodomain-like_sf"/>
</dbReference>
<dbReference type="Pfam" id="PF14525">
    <property type="entry name" value="AraC_binding_2"/>
    <property type="match status" value="1"/>
</dbReference>
<dbReference type="Proteomes" id="UP000298545">
    <property type="component" value="Chromosome circular"/>
</dbReference>
<evidence type="ECO:0000259" key="4">
    <source>
        <dbReference type="PROSITE" id="PS01124"/>
    </source>
</evidence>
<keyword evidence="1" id="KW-0805">Transcription regulation</keyword>
<dbReference type="AlphaFoldDB" id="A0A4D7E0H4"/>
<dbReference type="Gene3D" id="2.60.120.10">
    <property type="entry name" value="Jelly Rolls"/>
    <property type="match status" value="1"/>
</dbReference>
<reference evidence="5 7" key="1">
    <citation type="submission" date="2019-04" db="EMBL/GenBank/DDBJ databases">
        <title>Complete genome sequence of Agrobacterium larrymoorei CFBP5473.</title>
        <authorList>
            <person name="Haryono M."/>
            <person name="Chou L."/>
            <person name="Lin Y.-C."/>
            <person name="Lai E.-M."/>
            <person name="Kuo C.-H."/>
        </authorList>
    </citation>
    <scope>NUCLEOTIDE SEQUENCE [LARGE SCALE GENOMIC DNA]</scope>
    <source>
        <strain evidence="5 7">CFBP5473</strain>
    </source>
</reference>
<gene>
    <name evidence="5" type="ORF">CFBP5473_07820</name>
    <name evidence="6" type="ORF">J5285_11885</name>
</gene>
<feature type="domain" description="HTH araC/xylS-type" evidence="4">
    <location>
        <begin position="159"/>
        <end position="257"/>
    </location>
</feature>
<dbReference type="STRING" id="1367849.GCA_000518585_00321"/>
<dbReference type="Gene3D" id="1.10.10.60">
    <property type="entry name" value="Homeodomain-like"/>
    <property type="match status" value="1"/>
</dbReference>
<dbReference type="InterPro" id="IPR050204">
    <property type="entry name" value="AraC_XylS_family_regulators"/>
</dbReference>
<dbReference type="EMBL" id="CP039691">
    <property type="protein sequence ID" value="QCI97830.1"/>
    <property type="molecule type" value="Genomic_DNA"/>
</dbReference>
<dbReference type="PANTHER" id="PTHR46796:SF2">
    <property type="entry name" value="TRANSCRIPTIONAL REGULATORY PROTEIN"/>
    <property type="match status" value="1"/>
</dbReference>
<dbReference type="OrthoDB" id="8442171at2"/>
<dbReference type="RefSeq" id="WP_084631390.1">
    <property type="nucleotide sequence ID" value="NZ_CP072167.1"/>
</dbReference>
<evidence type="ECO:0000313" key="6">
    <source>
        <dbReference type="EMBL" id="QYA06722.1"/>
    </source>
</evidence>
<dbReference type="InterPro" id="IPR035418">
    <property type="entry name" value="AraC-bd_2"/>
</dbReference>
<organism evidence="5 7">
    <name type="scientific">Agrobacterium larrymoorei</name>
    <dbReference type="NCBI Taxonomy" id="160699"/>
    <lineage>
        <taxon>Bacteria</taxon>
        <taxon>Pseudomonadati</taxon>
        <taxon>Pseudomonadota</taxon>
        <taxon>Alphaproteobacteria</taxon>
        <taxon>Hyphomicrobiales</taxon>
        <taxon>Rhizobiaceae</taxon>
        <taxon>Rhizobium/Agrobacterium group</taxon>
        <taxon>Agrobacterium</taxon>
    </lineage>
</organism>